<gene>
    <name evidence="2" type="ORF">SAMN05216207_101558</name>
</gene>
<dbReference type="InterPro" id="IPR036513">
    <property type="entry name" value="STAS_dom_sf"/>
</dbReference>
<dbReference type="AlphaFoldDB" id="A0A1I4ZGW8"/>
<dbReference type="Gene3D" id="3.30.750.24">
    <property type="entry name" value="STAS domain"/>
    <property type="match status" value="1"/>
</dbReference>
<dbReference type="Proteomes" id="UP000199614">
    <property type="component" value="Unassembled WGS sequence"/>
</dbReference>
<feature type="domain" description="STAS" evidence="1">
    <location>
        <begin position="1"/>
        <end position="118"/>
    </location>
</feature>
<sequence length="130" mass="13864">MVERRQGDIVVIRVSGVCTRATAASLLRLTDLHADLATADPPHRRELVAVLVDLEDTTGLAEDALRDLRGARSRARRTGFAFALTGARAQVHRLPLPVQELLAEFSTYPTVDAALVALGSAAPSPNRASA</sequence>
<protein>
    <recommendedName>
        <fullName evidence="1">STAS domain-containing protein</fullName>
    </recommendedName>
</protein>
<dbReference type="Pfam" id="PF01740">
    <property type="entry name" value="STAS"/>
    <property type="match status" value="1"/>
</dbReference>
<dbReference type="RefSeq" id="WP_143105405.1">
    <property type="nucleotide sequence ID" value="NZ_FOUY01000015.1"/>
</dbReference>
<evidence type="ECO:0000313" key="2">
    <source>
        <dbReference type="EMBL" id="SFN49150.1"/>
    </source>
</evidence>
<reference evidence="2 3" key="1">
    <citation type="submission" date="2016-10" db="EMBL/GenBank/DDBJ databases">
        <authorList>
            <person name="de Groot N.N."/>
        </authorList>
    </citation>
    <scope>NUCLEOTIDE SEQUENCE [LARGE SCALE GENOMIC DNA]</scope>
    <source>
        <strain evidence="2 3">CGMCC 4.1877</strain>
    </source>
</reference>
<dbReference type="SUPFAM" id="SSF52091">
    <property type="entry name" value="SpoIIaa-like"/>
    <property type="match status" value="1"/>
</dbReference>
<name>A0A1I4ZGW8_PSUAM</name>
<keyword evidence="3" id="KW-1185">Reference proteome</keyword>
<evidence type="ECO:0000313" key="3">
    <source>
        <dbReference type="Proteomes" id="UP000199614"/>
    </source>
</evidence>
<evidence type="ECO:0000259" key="1">
    <source>
        <dbReference type="PROSITE" id="PS50801"/>
    </source>
</evidence>
<dbReference type="EMBL" id="FOUY01000015">
    <property type="protein sequence ID" value="SFN49150.1"/>
    <property type="molecule type" value="Genomic_DNA"/>
</dbReference>
<dbReference type="InterPro" id="IPR002645">
    <property type="entry name" value="STAS_dom"/>
</dbReference>
<dbReference type="PROSITE" id="PS50801">
    <property type="entry name" value="STAS"/>
    <property type="match status" value="1"/>
</dbReference>
<organism evidence="2 3">
    <name type="scientific">Pseudonocardia ammonioxydans</name>
    <dbReference type="NCBI Taxonomy" id="260086"/>
    <lineage>
        <taxon>Bacteria</taxon>
        <taxon>Bacillati</taxon>
        <taxon>Actinomycetota</taxon>
        <taxon>Actinomycetes</taxon>
        <taxon>Pseudonocardiales</taxon>
        <taxon>Pseudonocardiaceae</taxon>
        <taxon>Pseudonocardia</taxon>
    </lineage>
</organism>
<accession>A0A1I4ZGW8</accession>
<proteinExistence type="predicted"/>